<feature type="compositionally biased region" description="Polar residues" evidence="1">
    <location>
        <begin position="149"/>
        <end position="158"/>
    </location>
</feature>
<dbReference type="Proteomes" id="UP001215280">
    <property type="component" value="Unassembled WGS sequence"/>
</dbReference>
<feature type="region of interest" description="Disordered" evidence="1">
    <location>
        <begin position="149"/>
        <end position="229"/>
    </location>
</feature>
<organism evidence="2 3">
    <name type="scientific">Mycena maculata</name>
    <dbReference type="NCBI Taxonomy" id="230809"/>
    <lineage>
        <taxon>Eukaryota</taxon>
        <taxon>Fungi</taxon>
        <taxon>Dikarya</taxon>
        <taxon>Basidiomycota</taxon>
        <taxon>Agaricomycotina</taxon>
        <taxon>Agaricomycetes</taxon>
        <taxon>Agaricomycetidae</taxon>
        <taxon>Agaricales</taxon>
        <taxon>Marasmiineae</taxon>
        <taxon>Mycenaceae</taxon>
        <taxon>Mycena</taxon>
    </lineage>
</organism>
<accession>A0AAD7HVJ6</accession>
<feature type="compositionally biased region" description="Polar residues" evidence="1">
    <location>
        <begin position="166"/>
        <end position="180"/>
    </location>
</feature>
<proteinExistence type="predicted"/>
<feature type="compositionally biased region" description="Low complexity" evidence="1">
    <location>
        <begin position="209"/>
        <end position="223"/>
    </location>
</feature>
<dbReference type="AlphaFoldDB" id="A0AAD7HVJ6"/>
<evidence type="ECO:0000313" key="3">
    <source>
        <dbReference type="Proteomes" id="UP001215280"/>
    </source>
</evidence>
<dbReference type="EMBL" id="JARJLG010000204">
    <property type="protein sequence ID" value="KAJ7728599.1"/>
    <property type="molecule type" value="Genomic_DNA"/>
</dbReference>
<name>A0AAD7HVJ6_9AGAR</name>
<sequence length="407" mass="45776">MVPTLPEGMSVQTLTTAKGTQLKFWSVKTNEAAEKKVLKISGSVGDLRAALAEYYGLDLTIIPRVNPVTAPTIDDTIRDRQWADLEALGVEWRETVKAGLNYFMAQNHRHLQTQFYRRLRAPLWMKERMSTLLITRIQSSGPNLMIAASNTPPHTIHSTFHPPAQHNHSNISGINPQSPHIVSPGPSNERGPSKSQHPHTVAVPSTINLSAPSSLTISSASGSRNDSQREAAMLDDLSASIEGLERCEGLRDLIQQVESGTVQAIRDRYGPSEPGRRGTAHESWPKYANLVSKRERLYRVLTQDFGGDKDKFFSFFTAPPPPRKKRKHIETESASSEYFRSFRRIVEAVPWRDTDLAAERRKDQYQGPDGAFSEELWTARWNTMNCWEVWRAIGGERYVKNKAETSS</sequence>
<gene>
    <name evidence="2" type="ORF">DFH07DRAFT_757229</name>
</gene>
<evidence type="ECO:0000256" key="1">
    <source>
        <dbReference type="SAM" id="MobiDB-lite"/>
    </source>
</evidence>
<protein>
    <submittedName>
        <fullName evidence="2">Uncharacterized protein</fullName>
    </submittedName>
</protein>
<reference evidence="2" key="1">
    <citation type="submission" date="2023-03" db="EMBL/GenBank/DDBJ databases">
        <title>Massive genome expansion in bonnet fungi (Mycena s.s.) driven by repeated elements and novel gene families across ecological guilds.</title>
        <authorList>
            <consortium name="Lawrence Berkeley National Laboratory"/>
            <person name="Harder C.B."/>
            <person name="Miyauchi S."/>
            <person name="Viragh M."/>
            <person name="Kuo A."/>
            <person name="Thoen E."/>
            <person name="Andreopoulos B."/>
            <person name="Lu D."/>
            <person name="Skrede I."/>
            <person name="Drula E."/>
            <person name="Henrissat B."/>
            <person name="Morin E."/>
            <person name="Kohler A."/>
            <person name="Barry K."/>
            <person name="LaButti K."/>
            <person name="Morin E."/>
            <person name="Salamov A."/>
            <person name="Lipzen A."/>
            <person name="Mereny Z."/>
            <person name="Hegedus B."/>
            <person name="Baldrian P."/>
            <person name="Stursova M."/>
            <person name="Weitz H."/>
            <person name="Taylor A."/>
            <person name="Grigoriev I.V."/>
            <person name="Nagy L.G."/>
            <person name="Martin F."/>
            <person name="Kauserud H."/>
        </authorList>
    </citation>
    <scope>NUCLEOTIDE SEQUENCE</scope>
    <source>
        <strain evidence="2">CBHHK188m</strain>
    </source>
</reference>
<evidence type="ECO:0000313" key="2">
    <source>
        <dbReference type="EMBL" id="KAJ7728599.1"/>
    </source>
</evidence>
<comment type="caution">
    <text evidence="2">The sequence shown here is derived from an EMBL/GenBank/DDBJ whole genome shotgun (WGS) entry which is preliminary data.</text>
</comment>
<keyword evidence="3" id="KW-1185">Reference proteome</keyword>